<keyword evidence="3" id="KW-1185">Reference proteome</keyword>
<dbReference type="Proteomes" id="UP000634136">
    <property type="component" value="Unassembled WGS sequence"/>
</dbReference>
<protein>
    <submittedName>
        <fullName evidence="2">Uncharacterized protein</fullName>
    </submittedName>
</protein>
<dbReference type="EMBL" id="JAAIUW010000001">
    <property type="protein sequence ID" value="KAF7843998.1"/>
    <property type="molecule type" value="Genomic_DNA"/>
</dbReference>
<evidence type="ECO:0000256" key="1">
    <source>
        <dbReference type="SAM" id="MobiDB-lite"/>
    </source>
</evidence>
<evidence type="ECO:0000313" key="3">
    <source>
        <dbReference type="Proteomes" id="UP000634136"/>
    </source>
</evidence>
<name>A0A834XEX9_9FABA</name>
<feature type="region of interest" description="Disordered" evidence="1">
    <location>
        <begin position="1"/>
        <end position="35"/>
    </location>
</feature>
<organism evidence="2 3">
    <name type="scientific">Senna tora</name>
    <dbReference type="NCBI Taxonomy" id="362788"/>
    <lineage>
        <taxon>Eukaryota</taxon>
        <taxon>Viridiplantae</taxon>
        <taxon>Streptophyta</taxon>
        <taxon>Embryophyta</taxon>
        <taxon>Tracheophyta</taxon>
        <taxon>Spermatophyta</taxon>
        <taxon>Magnoliopsida</taxon>
        <taxon>eudicotyledons</taxon>
        <taxon>Gunneridae</taxon>
        <taxon>Pentapetalae</taxon>
        <taxon>rosids</taxon>
        <taxon>fabids</taxon>
        <taxon>Fabales</taxon>
        <taxon>Fabaceae</taxon>
        <taxon>Caesalpinioideae</taxon>
        <taxon>Cassia clade</taxon>
        <taxon>Senna</taxon>
    </lineage>
</organism>
<dbReference type="AlphaFoldDB" id="A0A834XEX9"/>
<reference evidence="2" key="1">
    <citation type="submission" date="2020-09" db="EMBL/GenBank/DDBJ databases">
        <title>Genome-Enabled Discovery of Anthraquinone Biosynthesis in Senna tora.</title>
        <authorList>
            <person name="Kang S.-H."/>
            <person name="Pandey R.P."/>
            <person name="Lee C.-M."/>
            <person name="Sim J.-S."/>
            <person name="Jeong J.-T."/>
            <person name="Choi B.-S."/>
            <person name="Jung M."/>
            <person name="Ginzburg D."/>
            <person name="Zhao K."/>
            <person name="Won S.Y."/>
            <person name="Oh T.-J."/>
            <person name="Yu Y."/>
            <person name="Kim N.-H."/>
            <person name="Lee O.R."/>
            <person name="Lee T.-H."/>
            <person name="Bashyal P."/>
            <person name="Kim T.-S."/>
            <person name="Lee W.-H."/>
            <person name="Kawkins C."/>
            <person name="Kim C.-K."/>
            <person name="Kim J.S."/>
            <person name="Ahn B.O."/>
            <person name="Rhee S.Y."/>
            <person name="Sohng J.K."/>
        </authorList>
    </citation>
    <scope>NUCLEOTIDE SEQUENCE</scope>
    <source>
        <tissue evidence="2">Leaf</tissue>
    </source>
</reference>
<proteinExistence type="predicted"/>
<comment type="caution">
    <text evidence="2">The sequence shown here is derived from an EMBL/GenBank/DDBJ whole genome shotgun (WGS) entry which is preliminary data.</text>
</comment>
<gene>
    <name evidence="2" type="ORF">G2W53_000903</name>
</gene>
<feature type="compositionally biased region" description="Polar residues" evidence="1">
    <location>
        <begin position="15"/>
        <end position="27"/>
    </location>
</feature>
<evidence type="ECO:0000313" key="2">
    <source>
        <dbReference type="EMBL" id="KAF7843998.1"/>
    </source>
</evidence>
<sequence length="43" mass="4861">MGTYTSKTSKRERQCSNLYHRQPTPTRTFGDDGGSAMAWPLNL</sequence>
<accession>A0A834XEX9</accession>